<protein>
    <submittedName>
        <fullName evidence="5">Proto-oncogene DBL</fullName>
    </submittedName>
</protein>
<feature type="compositionally biased region" description="Polar residues" evidence="2">
    <location>
        <begin position="149"/>
        <end position="159"/>
    </location>
</feature>
<name>G7YF82_CLOSI</name>
<evidence type="ECO:0000313" key="6">
    <source>
        <dbReference type="Proteomes" id="UP000008909"/>
    </source>
</evidence>
<dbReference type="PROSITE" id="PS50003">
    <property type="entry name" value="PH_DOMAIN"/>
    <property type="match status" value="1"/>
</dbReference>
<sequence>MGWIRDGSKFPISFVDKPTELLPFIDQDHLPEEIGGQLTFSLEDWISYRVSVETFRDKVEQLRNREQALLAILQRNESRTSFSDFELTSTSPNLNPAYAPQVVCKLKKKWQQWLDAVIALELEGLRLRQQLRTMSDVVAINGDHHSGDSKQTANQSETAQAHRGEAFDLPVDRVFHVITLEHILVQLTEIRTRSTMFWKQYKRRARITRLIGDVDRQFYEFQPLVSIWDNLLESTLDYIPTHSAHPRHSATALECPCPISDSTEFVDETEKTDVSDDGGLGGVKLEDLEAVLNRLREAEQFGAQLAPELSALVQTSKWIISYVHHKEQLCSPPRSVVRGIESLTRFSLDSDRDSDDESNASSIEAVEEPDDPNLPALVLPPNADHWTVLFDQMLELVNVKIPETLDKFGRMYELFSTIANAREWIRDGHSLSESITPSEKLIDWDLTQCRKQLDELAHHLDSGEETLKLLTSPKQFRTRFATVMNPELRKQLEKLLLEMEAVRSSCQTATATLRQHISRTSFPRQHSSSASLPGRIYSVDDKKLDTLSVRHSLIDHVEDQPLLVRTDVTTPCSESESVLVSPARRFQMAWEELVDTERTYVNFLQHVYDVVWLGPCPSSPSTQHSTEPDKGIAPPFMAESQNWLLSNWPDLLYFHRDCLLPALENCNGNVSKLKHWSVQMIPQLVDLYSVYCSSQSNAVQVAVQLERDRLYSSWMSACSEEIGRRESASTNATTVSTAPNESVARPVLQLSSRLVTPVQRIQRYHLLLSHLLRLALTESDRQDLTAAHKAMLDMCEAVNLTMRLRGLSIRPSELGPLLLRGDFTIARDDSRSTQQRHAFLFTNAILLTKFRASATPVVPIIRQGTVTMLDPHLPSDNRAGSFHSLATVPSNIVSLVKSHGLVGSSSSMPGSSASGSVDSGPVYEVRGELLLAQIGLTPSVRQDRRRFAVWTANRAQTYVFCSADASARDRWVHMINDLLMDQLRRLRDEAVQRQNTQRPLSSRLHLVQPSPVLTLPTDRSNSLPSPRGPDNSIDAETSTADPVSSSETASHNSQKSTSDFSKPSSGPSVVDELTSGLLSLFEPSLGKLDKAINELEVSQKQLELQLTTLAQGRKTSIAIHYDLFFDRFASNSALQRIAELQHSPIDLEPYVHSLNAYKQRIYKVHSSLRHSQVIAFNYLRICRRLPKFGY</sequence>
<feature type="region of interest" description="Disordered" evidence="2">
    <location>
        <begin position="994"/>
        <end position="1067"/>
    </location>
</feature>
<dbReference type="SMART" id="SM00325">
    <property type="entry name" value="RhoGEF"/>
    <property type="match status" value="1"/>
</dbReference>
<dbReference type="Proteomes" id="UP000008909">
    <property type="component" value="Unassembled WGS sequence"/>
</dbReference>
<evidence type="ECO:0000259" key="4">
    <source>
        <dbReference type="PROSITE" id="PS50010"/>
    </source>
</evidence>
<dbReference type="EMBL" id="DF143176">
    <property type="protein sequence ID" value="GAA51615.1"/>
    <property type="molecule type" value="Genomic_DNA"/>
</dbReference>
<dbReference type="InterPro" id="IPR051336">
    <property type="entry name" value="RhoGEF_Guanine_NuclExch_SF"/>
</dbReference>
<organism evidence="5 6">
    <name type="scientific">Clonorchis sinensis</name>
    <name type="common">Chinese liver fluke</name>
    <dbReference type="NCBI Taxonomy" id="79923"/>
    <lineage>
        <taxon>Eukaryota</taxon>
        <taxon>Metazoa</taxon>
        <taxon>Spiralia</taxon>
        <taxon>Lophotrochozoa</taxon>
        <taxon>Platyhelminthes</taxon>
        <taxon>Trematoda</taxon>
        <taxon>Digenea</taxon>
        <taxon>Opisthorchiida</taxon>
        <taxon>Opisthorchiata</taxon>
        <taxon>Opisthorchiidae</taxon>
        <taxon>Clonorchis</taxon>
    </lineage>
</organism>
<proteinExistence type="predicted"/>
<keyword evidence="1" id="KW-0344">Guanine-nucleotide releasing factor</keyword>
<dbReference type="InterPro" id="IPR001849">
    <property type="entry name" value="PH_domain"/>
</dbReference>
<feature type="region of interest" description="Disordered" evidence="2">
    <location>
        <begin position="348"/>
        <end position="374"/>
    </location>
</feature>
<reference evidence="5" key="1">
    <citation type="journal article" date="2011" name="Genome Biol.">
        <title>The draft genome of the carcinogenic human liver fluke Clonorchis sinensis.</title>
        <authorList>
            <person name="Wang X."/>
            <person name="Chen W."/>
            <person name="Huang Y."/>
            <person name="Sun J."/>
            <person name="Men J."/>
            <person name="Liu H."/>
            <person name="Luo F."/>
            <person name="Guo L."/>
            <person name="Lv X."/>
            <person name="Deng C."/>
            <person name="Zhou C."/>
            <person name="Fan Y."/>
            <person name="Li X."/>
            <person name="Huang L."/>
            <person name="Hu Y."/>
            <person name="Liang C."/>
            <person name="Hu X."/>
            <person name="Xu J."/>
            <person name="Yu X."/>
        </authorList>
    </citation>
    <scope>NUCLEOTIDE SEQUENCE [LARGE SCALE GENOMIC DNA]</scope>
    <source>
        <strain evidence="5">Henan</strain>
    </source>
</reference>
<dbReference type="PROSITE" id="PS50010">
    <property type="entry name" value="DH_2"/>
    <property type="match status" value="1"/>
</dbReference>
<dbReference type="PANTHER" id="PTHR22826:SF211">
    <property type="entry name" value="LD43457P"/>
    <property type="match status" value="1"/>
</dbReference>
<dbReference type="PANTHER" id="PTHR22826">
    <property type="entry name" value="RHO GUANINE EXCHANGE FACTOR-RELATED"/>
    <property type="match status" value="1"/>
</dbReference>
<dbReference type="SMART" id="SM00233">
    <property type="entry name" value="PH"/>
    <property type="match status" value="1"/>
</dbReference>
<dbReference type="InterPro" id="IPR000219">
    <property type="entry name" value="DH_dom"/>
</dbReference>
<feature type="compositionally biased region" description="Polar residues" evidence="2">
    <location>
        <begin position="1034"/>
        <end position="1067"/>
    </location>
</feature>
<keyword evidence="6" id="KW-1185">Reference proteome</keyword>
<dbReference type="InterPro" id="IPR011993">
    <property type="entry name" value="PH-like_dom_sf"/>
</dbReference>
<dbReference type="InterPro" id="IPR055251">
    <property type="entry name" value="SOS1_NGEF_PH"/>
</dbReference>
<dbReference type="GO" id="GO:0005737">
    <property type="term" value="C:cytoplasm"/>
    <property type="evidence" value="ECO:0007669"/>
    <property type="project" value="TreeGrafter"/>
</dbReference>
<evidence type="ECO:0000256" key="2">
    <source>
        <dbReference type="SAM" id="MobiDB-lite"/>
    </source>
</evidence>
<evidence type="ECO:0000259" key="3">
    <source>
        <dbReference type="PROSITE" id="PS50003"/>
    </source>
</evidence>
<dbReference type="SUPFAM" id="SSF48065">
    <property type="entry name" value="DBL homology domain (DH-domain)"/>
    <property type="match status" value="1"/>
</dbReference>
<gene>
    <name evidence="5" type="ORF">CLF_106467</name>
</gene>
<dbReference type="Pfam" id="PF22697">
    <property type="entry name" value="SOS1_NGEF_PH"/>
    <property type="match status" value="1"/>
</dbReference>
<evidence type="ECO:0000313" key="5">
    <source>
        <dbReference type="EMBL" id="GAA51615.1"/>
    </source>
</evidence>
<dbReference type="GO" id="GO:0005085">
    <property type="term" value="F:guanyl-nucleotide exchange factor activity"/>
    <property type="evidence" value="ECO:0007669"/>
    <property type="project" value="UniProtKB-KW"/>
</dbReference>
<feature type="domain" description="PH" evidence="3">
    <location>
        <begin position="810"/>
        <end position="980"/>
    </location>
</feature>
<reference key="2">
    <citation type="submission" date="2011-10" db="EMBL/GenBank/DDBJ databases">
        <title>The genome and transcriptome sequence of Clonorchis sinensis provide insights into the carcinogenic liver fluke.</title>
        <authorList>
            <person name="Wang X."/>
            <person name="Huang Y."/>
            <person name="Chen W."/>
            <person name="Liu H."/>
            <person name="Guo L."/>
            <person name="Chen Y."/>
            <person name="Luo F."/>
            <person name="Zhou W."/>
            <person name="Sun J."/>
            <person name="Mao Q."/>
            <person name="Liang P."/>
            <person name="Zhou C."/>
            <person name="Tian Y."/>
            <person name="Men J."/>
            <person name="Lv X."/>
            <person name="Huang L."/>
            <person name="Zhou J."/>
            <person name="Hu Y."/>
            <person name="Li R."/>
            <person name="Zhang F."/>
            <person name="Lei H."/>
            <person name="Li X."/>
            <person name="Hu X."/>
            <person name="Liang C."/>
            <person name="Xu J."/>
            <person name="Wu Z."/>
            <person name="Yu X."/>
        </authorList>
    </citation>
    <scope>NUCLEOTIDE SEQUENCE</scope>
    <source>
        <strain>Henan</strain>
    </source>
</reference>
<dbReference type="InterPro" id="IPR035899">
    <property type="entry name" value="DBL_dom_sf"/>
</dbReference>
<dbReference type="Gene3D" id="1.20.900.10">
    <property type="entry name" value="Dbl homology (DH) domain"/>
    <property type="match status" value="1"/>
</dbReference>
<dbReference type="Pfam" id="PF00621">
    <property type="entry name" value="RhoGEF"/>
    <property type="match status" value="1"/>
</dbReference>
<feature type="region of interest" description="Disordered" evidence="2">
    <location>
        <begin position="142"/>
        <end position="161"/>
    </location>
</feature>
<evidence type="ECO:0000256" key="1">
    <source>
        <dbReference type="ARBA" id="ARBA00022658"/>
    </source>
</evidence>
<accession>G7YF82</accession>
<feature type="domain" description="DH" evidence="4">
    <location>
        <begin position="585"/>
        <end position="801"/>
    </location>
</feature>
<dbReference type="SUPFAM" id="SSF50729">
    <property type="entry name" value="PH domain-like"/>
    <property type="match status" value="1"/>
</dbReference>
<dbReference type="AlphaFoldDB" id="G7YF82"/>
<dbReference type="Gene3D" id="2.30.29.30">
    <property type="entry name" value="Pleckstrin-homology domain (PH domain)/Phosphotyrosine-binding domain (PTB)"/>
    <property type="match status" value="1"/>
</dbReference>